<dbReference type="EMBL" id="MT142509">
    <property type="protein sequence ID" value="QJA83352.1"/>
    <property type="molecule type" value="Genomic_DNA"/>
</dbReference>
<dbReference type="EMBL" id="MT141573">
    <property type="protein sequence ID" value="QJA67550.1"/>
    <property type="molecule type" value="Genomic_DNA"/>
</dbReference>
<organism evidence="2">
    <name type="scientific">viral metagenome</name>
    <dbReference type="NCBI Taxonomy" id="1070528"/>
    <lineage>
        <taxon>unclassified sequences</taxon>
        <taxon>metagenomes</taxon>
        <taxon>organismal metagenomes</taxon>
    </lineage>
</organism>
<dbReference type="AlphaFoldDB" id="A0A6M3JCJ0"/>
<evidence type="ECO:0000256" key="1">
    <source>
        <dbReference type="SAM" id="Phobius"/>
    </source>
</evidence>
<reference evidence="2" key="1">
    <citation type="submission" date="2020-03" db="EMBL/GenBank/DDBJ databases">
        <title>The deep terrestrial virosphere.</title>
        <authorList>
            <person name="Holmfeldt K."/>
            <person name="Nilsson E."/>
            <person name="Simone D."/>
            <person name="Lopez-Fernandez M."/>
            <person name="Wu X."/>
            <person name="de Brujin I."/>
            <person name="Lundin D."/>
            <person name="Andersson A."/>
            <person name="Bertilsson S."/>
            <person name="Dopson M."/>
        </authorList>
    </citation>
    <scope>NUCLEOTIDE SEQUENCE</scope>
    <source>
        <strain evidence="3">MM415A00290</strain>
        <strain evidence="2">MM415B00199</strain>
    </source>
</reference>
<evidence type="ECO:0000313" key="2">
    <source>
        <dbReference type="EMBL" id="QJA67550.1"/>
    </source>
</evidence>
<keyword evidence="1" id="KW-0472">Membrane</keyword>
<feature type="transmembrane region" description="Helical" evidence="1">
    <location>
        <begin position="27"/>
        <end position="48"/>
    </location>
</feature>
<sequence>MQEPEYISMISGFPQNYTMRAETIRNWLKAVAFVVLIAVVMYVGLVWVRP</sequence>
<proteinExistence type="predicted"/>
<name>A0A6M3JCJ0_9ZZZZ</name>
<evidence type="ECO:0000313" key="3">
    <source>
        <dbReference type="EMBL" id="QJA83352.1"/>
    </source>
</evidence>
<protein>
    <submittedName>
        <fullName evidence="2">Uncharacterized protein</fullName>
    </submittedName>
</protein>
<keyword evidence="1" id="KW-0812">Transmembrane</keyword>
<accession>A0A6M3JCJ0</accession>
<gene>
    <name evidence="3" type="ORF">MM415A00290_0004</name>
    <name evidence="2" type="ORF">MM415B00199_0005</name>
</gene>
<keyword evidence="1" id="KW-1133">Transmembrane helix</keyword>